<dbReference type="RefSeq" id="WP_347437491.1">
    <property type="nucleotide sequence ID" value="NZ_CP089291.1"/>
</dbReference>
<sequence>MNQLVFVQNKQPVTDSLTVAEVFGKDHKRVLQDIRELGCSEEFGRHNFVLSSYNTSQNKELPKYIMTQDGFTLLVMGYTGQKAMEFKEKYIAEFNQMRKEIRLSNRPSYEIDDPVQRAQRWIEEEKRRRALETENLMLEQRVAEYEPKVTYLDQILQSTDTVTITQIAKDYGLTGQELNKILNEEKVQYKQNDQWLLYKKYHAYGYTKSQTIDVLHNSGQRSVKMNTRWTQKGRLFIHELLTKRGIVANLDRELEKAK</sequence>
<dbReference type="InterPro" id="IPR014054">
    <property type="entry name" value="Phage_regulatory_Rha"/>
</dbReference>
<protein>
    <submittedName>
        <fullName evidence="2">Phage regulatory protein/antirepressor Ant</fullName>
    </submittedName>
</protein>
<name>A0ABY4CJV0_9BACL</name>
<keyword evidence="3" id="KW-1185">Reference proteome</keyword>
<proteinExistence type="predicted"/>
<gene>
    <name evidence="2" type="ORF">LSG31_00470</name>
</gene>
<accession>A0ABY4CJV0</accession>
<evidence type="ECO:0000259" key="1">
    <source>
        <dbReference type="Pfam" id="PF03374"/>
    </source>
</evidence>
<dbReference type="Pfam" id="PF03374">
    <property type="entry name" value="ANT"/>
    <property type="match status" value="1"/>
</dbReference>
<dbReference type="Proteomes" id="UP000830167">
    <property type="component" value="Chromosome"/>
</dbReference>
<dbReference type="NCBIfam" id="TIGR02681">
    <property type="entry name" value="phage_pRha"/>
    <property type="match status" value="1"/>
</dbReference>
<evidence type="ECO:0000313" key="2">
    <source>
        <dbReference type="EMBL" id="UOF90792.1"/>
    </source>
</evidence>
<dbReference type="EMBL" id="CP089291">
    <property type="protein sequence ID" value="UOF90792.1"/>
    <property type="molecule type" value="Genomic_DNA"/>
</dbReference>
<reference evidence="2" key="1">
    <citation type="submission" date="2021-12" db="EMBL/GenBank/DDBJ databases">
        <title>Alicyclobacillaceae gen. nov., sp. nov., isolated from chalcocite enrichment system.</title>
        <authorList>
            <person name="Jiang Z."/>
        </authorList>
    </citation>
    <scope>NUCLEOTIDE SEQUENCE</scope>
    <source>
        <strain evidence="2">MYW30-H2</strain>
    </source>
</reference>
<dbReference type="InterPro" id="IPR005039">
    <property type="entry name" value="Ant_C"/>
</dbReference>
<organism evidence="2 3">
    <name type="scientific">Fodinisporobacter ferrooxydans</name>
    <dbReference type="NCBI Taxonomy" id="2901836"/>
    <lineage>
        <taxon>Bacteria</taxon>
        <taxon>Bacillati</taxon>
        <taxon>Bacillota</taxon>
        <taxon>Bacilli</taxon>
        <taxon>Bacillales</taxon>
        <taxon>Alicyclobacillaceae</taxon>
        <taxon>Fodinisporobacter</taxon>
    </lineage>
</organism>
<feature type="domain" description="Antirepressor protein C-terminal" evidence="1">
    <location>
        <begin position="139"/>
        <end position="243"/>
    </location>
</feature>
<dbReference type="Pfam" id="PF09669">
    <property type="entry name" value="Phage_pRha"/>
    <property type="match status" value="1"/>
</dbReference>
<evidence type="ECO:0000313" key="3">
    <source>
        <dbReference type="Proteomes" id="UP000830167"/>
    </source>
</evidence>